<dbReference type="InterPro" id="IPR010998">
    <property type="entry name" value="Integrase_recombinase_N"/>
</dbReference>
<keyword evidence="4" id="KW-1185">Reference proteome</keyword>
<dbReference type="AlphaFoldDB" id="A0A8B8AMG0"/>
<sequence>MPKIKKSKRIAERRAGLQESHQEAHVNEQHPKEHPVSSNRDGVLDKSPGQAPEVAVLNSEAVSTLHTTSTRGRQVTREFTRGISSNDVRDEVNKLLQFATAQNTQDTYRQGLTCFDEFRSQFKVEKLWPPPLEHVVQFIGYMSVKGLGESTARTYVAGIAYHLKINGHVDVTQNFIVKKLLEGYRRKSKTKDIRLPITSNILENILKVLPIVCTNNYEAKLFAAAFSVAFFGYFRVGELTEGRKHLQGHAVQFKNLEISNKHTFLKFSLQHSKADQRGKGETIMIENNHSSTYIKPVDIMLDYLRVRPSVQGNLFCHFGGEALTRVQFAAVLGKALKAIGVDSTRYKSHSFRIGAATIAAMLGISDEDICKAEFHVWVVGSSIVKRAFVAARNRPGGVCLGLQRLGINIWWQGKGGMVWLDMYKKIKTLLKVNDKPQYLILHCGANDVGSTPLKSLIQNIKTSLGKIQLLLPNTKIIWSQLLPRWQWRYSVDVKAMNKSLKRLNSSIAAEVVKNGGGYIKYQDINPID</sequence>
<name>A0A8B8AMG0_CRAVI</name>
<gene>
    <name evidence="5" type="primary">LOC111103624</name>
</gene>
<dbReference type="InterPro" id="IPR011010">
    <property type="entry name" value="DNA_brk_join_enz"/>
</dbReference>
<feature type="compositionally biased region" description="Basic and acidic residues" evidence="3">
    <location>
        <begin position="9"/>
        <end position="35"/>
    </location>
</feature>
<evidence type="ECO:0000313" key="5">
    <source>
        <dbReference type="RefSeq" id="XP_022292722.1"/>
    </source>
</evidence>
<evidence type="ECO:0000313" key="4">
    <source>
        <dbReference type="Proteomes" id="UP000694844"/>
    </source>
</evidence>
<dbReference type="InterPro" id="IPR052925">
    <property type="entry name" value="Phage_Integrase-like_Recomb"/>
</dbReference>
<dbReference type="InterPro" id="IPR013762">
    <property type="entry name" value="Integrase-like_cat_sf"/>
</dbReference>
<dbReference type="Gene3D" id="1.10.150.130">
    <property type="match status" value="1"/>
</dbReference>
<dbReference type="Gene3D" id="3.40.50.1110">
    <property type="entry name" value="SGNH hydrolase"/>
    <property type="match status" value="1"/>
</dbReference>
<dbReference type="KEGG" id="cvn:111103624"/>
<dbReference type="Gene3D" id="1.10.443.10">
    <property type="entry name" value="Intergrase catalytic core"/>
    <property type="match status" value="1"/>
</dbReference>
<evidence type="ECO:0000256" key="1">
    <source>
        <dbReference type="ARBA" id="ARBA00023125"/>
    </source>
</evidence>
<dbReference type="RefSeq" id="XP_022292722.1">
    <property type="nucleotide sequence ID" value="XM_022437014.1"/>
</dbReference>
<dbReference type="GO" id="GO:0006310">
    <property type="term" value="P:DNA recombination"/>
    <property type="evidence" value="ECO:0007669"/>
    <property type="project" value="UniProtKB-KW"/>
</dbReference>
<dbReference type="GeneID" id="111103624"/>
<dbReference type="SUPFAM" id="SSF47823">
    <property type="entry name" value="lambda integrase-like, N-terminal domain"/>
    <property type="match status" value="1"/>
</dbReference>
<dbReference type="Proteomes" id="UP000694844">
    <property type="component" value="Chromosome 7"/>
</dbReference>
<evidence type="ECO:0000256" key="3">
    <source>
        <dbReference type="SAM" id="MobiDB-lite"/>
    </source>
</evidence>
<reference evidence="5" key="1">
    <citation type="submission" date="2025-08" db="UniProtKB">
        <authorList>
            <consortium name="RefSeq"/>
        </authorList>
    </citation>
    <scope>IDENTIFICATION</scope>
    <source>
        <tissue evidence="5">Whole sample</tissue>
    </source>
</reference>
<keyword evidence="1" id="KW-0238">DNA-binding</keyword>
<dbReference type="SUPFAM" id="SSF56349">
    <property type="entry name" value="DNA breaking-rejoining enzymes"/>
    <property type="match status" value="1"/>
</dbReference>
<protein>
    <submittedName>
        <fullName evidence="5">Uncharacterized protein LOC111103624 isoform X1</fullName>
    </submittedName>
</protein>
<feature type="region of interest" description="Disordered" evidence="3">
    <location>
        <begin position="1"/>
        <end position="51"/>
    </location>
</feature>
<dbReference type="OrthoDB" id="6156206at2759"/>
<accession>A0A8B8AMG0</accession>
<dbReference type="PANTHER" id="PTHR34605">
    <property type="entry name" value="PHAGE_INTEGRASE DOMAIN-CONTAINING PROTEIN"/>
    <property type="match status" value="1"/>
</dbReference>
<evidence type="ECO:0000256" key="2">
    <source>
        <dbReference type="ARBA" id="ARBA00023172"/>
    </source>
</evidence>
<organism evidence="4 5">
    <name type="scientific">Crassostrea virginica</name>
    <name type="common">Eastern oyster</name>
    <dbReference type="NCBI Taxonomy" id="6565"/>
    <lineage>
        <taxon>Eukaryota</taxon>
        <taxon>Metazoa</taxon>
        <taxon>Spiralia</taxon>
        <taxon>Lophotrochozoa</taxon>
        <taxon>Mollusca</taxon>
        <taxon>Bivalvia</taxon>
        <taxon>Autobranchia</taxon>
        <taxon>Pteriomorphia</taxon>
        <taxon>Ostreida</taxon>
        <taxon>Ostreoidea</taxon>
        <taxon>Ostreidae</taxon>
        <taxon>Crassostrea</taxon>
    </lineage>
</organism>
<dbReference type="GO" id="GO:0015074">
    <property type="term" value="P:DNA integration"/>
    <property type="evidence" value="ECO:0007669"/>
    <property type="project" value="InterPro"/>
</dbReference>
<dbReference type="InterPro" id="IPR036514">
    <property type="entry name" value="SGNH_hydro_sf"/>
</dbReference>
<keyword evidence="2" id="KW-0233">DNA recombination</keyword>
<dbReference type="SUPFAM" id="SSF52266">
    <property type="entry name" value="SGNH hydrolase"/>
    <property type="match status" value="1"/>
</dbReference>
<dbReference type="PANTHER" id="PTHR34605:SF3">
    <property type="entry name" value="P CELL-TYPE AGGLUTINATION PROTEIN MAP4-LIKE-RELATED"/>
    <property type="match status" value="1"/>
</dbReference>
<proteinExistence type="predicted"/>
<dbReference type="GO" id="GO:0003677">
    <property type="term" value="F:DNA binding"/>
    <property type="evidence" value="ECO:0007669"/>
    <property type="project" value="UniProtKB-KW"/>
</dbReference>